<gene>
    <name evidence="1" type="ORF">DARMORV10_A09P29420.1</name>
</gene>
<sequence>MDRLLVLVKSEVDQWFLLNTTQEPNSCTNSGLCRHGRWYMDKLPWDNRSYC</sequence>
<dbReference type="AlphaFoldDB" id="A0A816P2S9"/>
<name>A0A816P2S9_BRANA</name>
<proteinExistence type="predicted"/>
<dbReference type="Proteomes" id="UP001295469">
    <property type="component" value="Chromosome A09"/>
</dbReference>
<dbReference type="EMBL" id="HG994363">
    <property type="protein sequence ID" value="CAF2043230.1"/>
    <property type="molecule type" value="Genomic_DNA"/>
</dbReference>
<reference evidence="1" key="1">
    <citation type="submission" date="2021-01" db="EMBL/GenBank/DDBJ databases">
        <authorList>
            <consortium name="Genoscope - CEA"/>
            <person name="William W."/>
        </authorList>
    </citation>
    <scope>NUCLEOTIDE SEQUENCE</scope>
</reference>
<evidence type="ECO:0000313" key="1">
    <source>
        <dbReference type="EMBL" id="CAF2043230.1"/>
    </source>
</evidence>
<protein>
    <submittedName>
        <fullName evidence="1">(rape) hypothetical protein</fullName>
    </submittedName>
</protein>
<accession>A0A816P2S9</accession>
<organism evidence="1">
    <name type="scientific">Brassica napus</name>
    <name type="common">Rape</name>
    <dbReference type="NCBI Taxonomy" id="3708"/>
    <lineage>
        <taxon>Eukaryota</taxon>
        <taxon>Viridiplantae</taxon>
        <taxon>Streptophyta</taxon>
        <taxon>Embryophyta</taxon>
        <taxon>Tracheophyta</taxon>
        <taxon>Spermatophyta</taxon>
        <taxon>Magnoliopsida</taxon>
        <taxon>eudicotyledons</taxon>
        <taxon>Gunneridae</taxon>
        <taxon>Pentapetalae</taxon>
        <taxon>rosids</taxon>
        <taxon>malvids</taxon>
        <taxon>Brassicales</taxon>
        <taxon>Brassicaceae</taxon>
        <taxon>Brassiceae</taxon>
        <taxon>Brassica</taxon>
    </lineage>
</organism>